<dbReference type="HOGENOM" id="CLU_051033_3_1_1"/>
<dbReference type="EnsemblPlants" id="Pp3c26_14310V3.2">
    <property type="protein sequence ID" value="Pp3c26_14310V3.2"/>
    <property type="gene ID" value="Pp3c26_14310"/>
</dbReference>
<dbReference type="InterPro" id="IPR014646">
    <property type="entry name" value="Rfa2/RPA32"/>
</dbReference>
<reference evidence="11 13" key="2">
    <citation type="journal article" date="2018" name="Plant J.">
        <title>The Physcomitrella patens chromosome-scale assembly reveals moss genome structure and evolution.</title>
        <authorList>
            <person name="Lang D."/>
            <person name="Ullrich K.K."/>
            <person name="Murat F."/>
            <person name="Fuchs J."/>
            <person name="Jenkins J."/>
            <person name="Haas F.B."/>
            <person name="Piednoel M."/>
            <person name="Gundlach H."/>
            <person name="Van Bel M."/>
            <person name="Meyberg R."/>
            <person name="Vives C."/>
            <person name="Morata J."/>
            <person name="Symeonidi A."/>
            <person name="Hiss M."/>
            <person name="Muchero W."/>
            <person name="Kamisugi Y."/>
            <person name="Saleh O."/>
            <person name="Blanc G."/>
            <person name="Decker E.L."/>
            <person name="van Gessel N."/>
            <person name="Grimwood J."/>
            <person name="Hayes R.D."/>
            <person name="Graham S.W."/>
            <person name="Gunter L.E."/>
            <person name="McDaniel S.F."/>
            <person name="Hoernstein S.N.W."/>
            <person name="Larsson A."/>
            <person name="Li F.W."/>
            <person name="Perroud P.F."/>
            <person name="Phillips J."/>
            <person name="Ranjan P."/>
            <person name="Rokshar D.S."/>
            <person name="Rothfels C.J."/>
            <person name="Schneider L."/>
            <person name="Shu S."/>
            <person name="Stevenson D.W."/>
            <person name="Thummler F."/>
            <person name="Tillich M."/>
            <person name="Villarreal Aguilar J.C."/>
            <person name="Widiez T."/>
            <person name="Wong G.K."/>
            <person name="Wymore A."/>
            <person name="Zhang Y."/>
            <person name="Zimmer A.D."/>
            <person name="Quatrano R.S."/>
            <person name="Mayer K.F.X."/>
            <person name="Goodstein D."/>
            <person name="Casacuberta J.M."/>
            <person name="Vandepoele K."/>
            <person name="Reski R."/>
            <person name="Cuming A.C."/>
            <person name="Tuskan G.A."/>
            <person name="Maumus F."/>
            <person name="Salse J."/>
            <person name="Schmutz J."/>
            <person name="Rensing S.A."/>
        </authorList>
    </citation>
    <scope>NUCLEOTIDE SEQUENCE [LARGE SCALE GENOMIC DNA]</scope>
    <source>
        <strain evidence="12 13">cv. Gransden 2004</strain>
    </source>
</reference>
<dbReference type="GO" id="GO:0005662">
    <property type="term" value="C:DNA replication factor A complex"/>
    <property type="evidence" value="ECO:0000318"/>
    <property type="project" value="GO_Central"/>
</dbReference>
<dbReference type="GO" id="GO:0000724">
    <property type="term" value="P:double-strand break repair via homologous recombination"/>
    <property type="evidence" value="ECO:0000318"/>
    <property type="project" value="GO_Central"/>
</dbReference>
<reference evidence="12" key="3">
    <citation type="submission" date="2020-12" db="UniProtKB">
        <authorList>
            <consortium name="EnsemblPlants"/>
        </authorList>
    </citation>
    <scope>IDENTIFICATION</scope>
</reference>
<dbReference type="Gene3D" id="1.10.10.10">
    <property type="entry name" value="Winged helix-like DNA-binding domain superfamily/Winged helix DNA-binding domain"/>
    <property type="match status" value="1"/>
</dbReference>
<keyword evidence="4" id="KW-0227">DNA damage</keyword>
<evidence type="ECO:0000313" key="11">
    <source>
        <dbReference type="EMBL" id="PNR27161.1"/>
    </source>
</evidence>
<evidence type="ECO:0000313" key="12">
    <source>
        <dbReference type="EnsemblPlants" id="Pp3c26_14310V3.1"/>
    </source>
</evidence>
<dbReference type="FunFam" id="2.40.50.140:FF:000184">
    <property type="entry name" value="replication protein A 32 kDa subunit A-like"/>
    <property type="match status" value="1"/>
</dbReference>
<dbReference type="STRING" id="3218.A9TXC8"/>
<keyword evidence="13" id="KW-1185">Reference proteome</keyword>
<dbReference type="Pfam" id="PF08784">
    <property type="entry name" value="RPA_C"/>
    <property type="match status" value="1"/>
</dbReference>
<dbReference type="RefSeq" id="XP_024366187.1">
    <property type="nucleotide sequence ID" value="XM_024510419.2"/>
</dbReference>
<evidence type="ECO:0000256" key="3">
    <source>
        <dbReference type="ARBA" id="ARBA00022705"/>
    </source>
</evidence>
<dbReference type="InterPro" id="IPR014892">
    <property type="entry name" value="RPA_C"/>
</dbReference>
<dbReference type="RefSeq" id="XP_024366188.1">
    <property type="nucleotide sequence ID" value="XM_024510420.2"/>
</dbReference>
<dbReference type="Gramene" id="Pp3c26_14310V3.3">
    <property type="protein sequence ID" value="Pp3c26_14310V3.3"/>
    <property type="gene ID" value="Pp3c26_14310"/>
</dbReference>
<evidence type="ECO:0000256" key="6">
    <source>
        <dbReference type="ARBA" id="ARBA00023204"/>
    </source>
</evidence>
<keyword evidence="6" id="KW-0234">DNA repair</keyword>
<evidence type="ECO:0000259" key="10">
    <source>
        <dbReference type="Pfam" id="PF08784"/>
    </source>
</evidence>
<dbReference type="InterPro" id="IPR036388">
    <property type="entry name" value="WH-like_DNA-bd_sf"/>
</dbReference>
<dbReference type="PANTHER" id="PTHR13989:SF16">
    <property type="entry name" value="REPLICATION PROTEIN A2"/>
    <property type="match status" value="1"/>
</dbReference>
<feature type="region of interest" description="Disordered" evidence="8">
    <location>
        <begin position="26"/>
        <end position="49"/>
    </location>
</feature>
<keyword evidence="5" id="KW-0238">DNA-binding</keyword>
<feature type="domain" description="OB" evidence="9">
    <location>
        <begin position="78"/>
        <end position="154"/>
    </location>
</feature>
<dbReference type="InterPro" id="IPR036390">
    <property type="entry name" value="WH_DNA-bd_sf"/>
</dbReference>
<dbReference type="CDD" id="cd04478">
    <property type="entry name" value="RPA2_DBD_D"/>
    <property type="match status" value="1"/>
</dbReference>
<dbReference type="EMBL" id="ABEU02000026">
    <property type="protein sequence ID" value="PNR27161.1"/>
    <property type="molecule type" value="Genomic_DNA"/>
</dbReference>
<dbReference type="Gramene" id="Pp3c26_14310V3.1">
    <property type="protein sequence ID" value="Pp3c26_14310V3.1"/>
    <property type="gene ID" value="Pp3c26_14310"/>
</dbReference>
<reference evidence="11 13" key="1">
    <citation type="journal article" date="2008" name="Science">
        <title>The Physcomitrella genome reveals evolutionary insights into the conquest of land by plants.</title>
        <authorList>
            <person name="Rensing S."/>
            <person name="Lang D."/>
            <person name="Zimmer A."/>
            <person name="Terry A."/>
            <person name="Salamov A."/>
            <person name="Shapiro H."/>
            <person name="Nishiyama T."/>
            <person name="Perroud P.-F."/>
            <person name="Lindquist E."/>
            <person name="Kamisugi Y."/>
            <person name="Tanahashi T."/>
            <person name="Sakakibara K."/>
            <person name="Fujita T."/>
            <person name="Oishi K."/>
            <person name="Shin-I T."/>
            <person name="Kuroki Y."/>
            <person name="Toyoda A."/>
            <person name="Suzuki Y."/>
            <person name="Hashimoto A."/>
            <person name="Yamaguchi K."/>
            <person name="Sugano A."/>
            <person name="Kohara Y."/>
            <person name="Fujiyama A."/>
            <person name="Anterola A."/>
            <person name="Aoki S."/>
            <person name="Ashton N."/>
            <person name="Barbazuk W.B."/>
            <person name="Barker E."/>
            <person name="Bennetzen J."/>
            <person name="Bezanilla M."/>
            <person name="Blankenship R."/>
            <person name="Cho S.H."/>
            <person name="Dutcher S."/>
            <person name="Estelle M."/>
            <person name="Fawcett J.A."/>
            <person name="Gundlach H."/>
            <person name="Hanada K."/>
            <person name="Heyl A."/>
            <person name="Hicks K.A."/>
            <person name="Hugh J."/>
            <person name="Lohr M."/>
            <person name="Mayer K."/>
            <person name="Melkozernov A."/>
            <person name="Murata T."/>
            <person name="Nelson D."/>
            <person name="Pils B."/>
            <person name="Prigge M."/>
            <person name="Reiss B."/>
            <person name="Renner T."/>
            <person name="Rombauts S."/>
            <person name="Rushton P."/>
            <person name="Sanderfoot A."/>
            <person name="Schween G."/>
            <person name="Shiu S.-H."/>
            <person name="Stueber K."/>
            <person name="Theodoulou F.L."/>
            <person name="Tu H."/>
            <person name="Van de Peer Y."/>
            <person name="Verrier P.J."/>
            <person name="Waters E."/>
            <person name="Wood A."/>
            <person name="Yang L."/>
            <person name="Cove D."/>
            <person name="Cuming A."/>
            <person name="Hasebe M."/>
            <person name="Lucas S."/>
            <person name="Mishler D.B."/>
            <person name="Reski R."/>
            <person name="Grigoriev I."/>
            <person name="Quatrano R.S."/>
            <person name="Boore J.L."/>
        </authorList>
    </citation>
    <scope>NUCLEOTIDE SEQUENCE [LARGE SCALE GENOMIC DNA]</scope>
    <source>
        <strain evidence="12 13">cv. Gransden 2004</strain>
    </source>
</reference>
<dbReference type="OrthoDB" id="25571at2759"/>
<dbReference type="OMA" id="RNEGHIY"/>
<dbReference type="GO" id="GO:0006260">
    <property type="term" value="P:DNA replication"/>
    <property type="evidence" value="ECO:0000318"/>
    <property type="project" value="GO_Central"/>
</dbReference>
<organism evidence="11">
    <name type="scientific">Physcomitrium patens</name>
    <name type="common">Spreading-leaved earth moss</name>
    <name type="synonym">Physcomitrella patens</name>
    <dbReference type="NCBI Taxonomy" id="3218"/>
    <lineage>
        <taxon>Eukaryota</taxon>
        <taxon>Viridiplantae</taxon>
        <taxon>Streptophyta</taxon>
        <taxon>Embryophyta</taxon>
        <taxon>Bryophyta</taxon>
        <taxon>Bryophytina</taxon>
        <taxon>Bryopsida</taxon>
        <taxon>Funariidae</taxon>
        <taxon>Funariales</taxon>
        <taxon>Funariaceae</taxon>
        <taxon>Physcomitrium</taxon>
    </lineage>
</organism>
<evidence type="ECO:0000313" key="13">
    <source>
        <dbReference type="Proteomes" id="UP000006727"/>
    </source>
</evidence>
<dbReference type="GO" id="GO:0000781">
    <property type="term" value="C:chromosome, telomeric region"/>
    <property type="evidence" value="ECO:0000318"/>
    <property type="project" value="GO_Central"/>
</dbReference>
<protein>
    <recommendedName>
        <fullName evidence="14">Replication protein A C-terminal domain-containing protein</fullName>
    </recommendedName>
</protein>
<dbReference type="PaxDb" id="3218-PP1S357_53V6.1"/>
<evidence type="ECO:0000256" key="1">
    <source>
        <dbReference type="ARBA" id="ARBA00004123"/>
    </source>
</evidence>
<dbReference type="FunFam" id="1.10.10.10:FF:000168">
    <property type="entry name" value="Replication protein A 32 kDa subunit"/>
    <property type="match status" value="1"/>
</dbReference>
<keyword evidence="3" id="KW-0235">DNA replication</keyword>
<dbReference type="EnsemblPlants" id="Pp3c26_14310V3.1">
    <property type="protein sequence ID" value="Pp3c26_14310V3.1"/>
    <property type="gene ID" value="Pp3c26_14310"/>
</dbReference>
<feature type="compositionally biased region" description="Low complexity" evidence="8">
    <location>
        <begin position="31"/>
        <end position="41"/>
    </location>
</feature>
<dbReference type="GO" id="GO:0003697">
    <property type="term" value="F:single-stranded DNA binding"/>
    <property type="evidence" value="ECO:0000318"/>
    <property type="project" value="GO_Central"/>
</dbReference>
<evidence type="ECO:0000256" key="4">
    <source>
        <dbReference type="ARBA" id="ARBA00022763"/>
    </source>
</evidence>
<dbReference type="AlphaFoldDB" id="A9TXC8"/>
<dbReference type="GeneID" id="112277737"/>
<dbReference type="PIRSF" id="PIRSF036949">
    <property type="entry name" value="RPA32"/>
    <property type="match status" value="1"/>
</dbReference>
<keyword evidence="7" id="KW-0539">Nucleus</keyword>
<dbReference type="GO" id="GO:0035861">
    <property type="term" value="C:site of double-strand break"/>
    <property type="evidence" value="ECO:0000318"/>
    <property type="project" value="GO_Central"/>
</dbReference>
<proteinExistence type="inferred from homology"/>
<evidence type="ECO:0000256" key="7">
    <source>
        <dbReference type="ARBA" id="ARBA00023242"/>
    </source>
</evidence>
<dbReference type="SUPFAM" id="SSF46785">
    <property type="entry name" value="Winged helix' DNA-binding domain"/>
    <property type="match status" value="1"/>
</dbReference>
<dbReference type="InterPro" id="IPR004365">
    <property type="entry name" value="NA-bd_OB_tRNA"/>
</dbReference>
<dbReference type="GO" id="GO:0042162">
    <property type="term" value="F:telomeric DNA binding"/>
    <property type="evidence" value="ECO:0000318"/>
    <property type="project" value="GO_Central"/>
</dbReference>
<accession>A9TXC8</accession>
<dbReference type="InterPro" id="IPR012340">
    <property type="entry name" value="NA-bd_OB-fold"/>
</dbReference>
<evidence type="ECO:0000256" key="8">
    <source>
        <dbReference type="SAM" id="MobiDB-lite"/>
    </source>
</evidence>
<dbReference type="Gramene" id="Pp3c26_14310V3.2">
    <property type="protein sequence ID" value="Pp3c26_14310V3.2"/>
    <property type="gene ID" value="Pp3c26_14310"/>
</dbReference>
<dbReference type="GO" id="GO:0006289">
    <property type="term" value="P:nucleotide-excision repair"/>
    <property type="evidence" value="ECO:0000318"/>
    <property type="project" value="GO_Central"/>
</dbReference>
<sequence>MYQESGGGGDASLFAGGGFMPSQAATGNEFSSSVSGASRRSGGQDGGLQPLTVKMISQASQKPGDDAFYVDGLEINNVTLVGMVHDKDERNIDTSFMLDDTTGRIEVKRWIDGQDSYEYFEMQSVQNFMYVRVHGHLRTFQNKLNVVAFSVRPITDFNEVTFHFLEVIHVHLSRTRKGGVSAVATPALGNTMATPQNGMYTPVKTPIASSAIPAGGAKEECQRRVHSIYEEPASLQVEQGLHVDQVVQRMVGFTRAQVREAIDFLVNEGYIYSTIDDDHHKSTNG</sequence>
<dbReference type="eggNOG" id="KOG3108">
    <property type="taxonomic scope" value="Eukaryota"/>
</dbReference>
<dbReference type="Proteomes" id="UP000006727">
    <property type="component" value="Chromosome 26"/>
</dbReference>
<comment type="similarity">
    <text evidence="2">Belongs to the replication factor A protein 2 family.</text>
</comment>
<evidence type="ECO:0000256" key="5">
    <source>
        <dbReference type="ARBA" id="ARBA00023125"/>
    </source>
</evidence>
<evidence type="ECO:0008006" key="14">
    <source>
        <dbReference type="Google" id="ProtNLM"/>
    </source>
</evidence>
<name>A9TXC8_PHYPA</name>
<evidence type="ECO:0000259" key="9">
    <source>
        <dbReference type="Pfam" id="PF01336"/>
    </source>
</evidence>
<dbReference type="SUPFAM" id="SSF50249">
    <property type="entry name" value="Nucleic acid-binding proteins"/>
    <property type="match status" value="1"/>
</dbReference>
<dbReference type="InterPro" id="IPR040260">
    <property type="entry name" value="RFA2-like"/>
</dbReference>
<feature type="domain" description="Replication protein A C-terminal" evidence="10">
    <location>
        <begin position="171"/>
        <end position="278"/>
    </location>
</feature>
<evidence type="ECO:0000256" key="2">
    <source>
        <dbReference type="ARBA" id="ARBA00007815"/>
    </source>
</evidence>
<dbReference type="Pfam" id="PF01336">
    <property type="entry name" value="tRNA_anti-codon"/>
    <property type="match status" value="1"/>
</dbReference>
<dbReference type="EnsemblPlants" id="Pp3c26_14310V3.3">
    <property type="protein sequence ID" value="Pp3c26_14310V3.3"/>
    <property type="gene ID" value="Pp3c26_14310"/>
</dbReference>
<comment type="subcellular location">
    <subcellularLocation>
        <location evidence="1">Nucleus</location>
    </subcellularLocation>
</comment>
<dbReference type="PANTHER" id="PTHR13989">
    <property type="entry name" value="REPLICATION PROTEIN A-RELATED"/>
    <property type="match status" value="1"/>
</dbReference>
<dbReference type="Gene3D" id="2.40.50.140">
    <property type="entry name" value="Nucleic acid-binding proteins"/>
    <property type="match status" value="1"/>
</dbReference>
<gene>
    <name evidence="12" type="primary">LOC112277737</name>
    <name evidence="11" type="ORF">PHYPA_030642</name>
</gene>